<evidence type="ECO:0000256" key="7">
    <source>
        <dbReference type="ARBA" id="ARBA00039022"/>
    </source>
</evidence>
<gene>
    <name evidence="12" type="ORF">KC207_13325</name>
</gene>
<evidence type="ECO:0000259" key="11">
    <source>
        <dbReference type="Pfam" id="PF00535"/>
    </source>
</evidence>
<dbReference type="InterPro" id="IPR029044">
    <property type="entry name" value="Nucleotide-diphossugar_trans"/>
</dbReference>
<evidence type="ECO:0000256" key="10">
    <source>
        <dbReference type="ARBA" id="ARBA00048997"/>
    </source>
</evidence>
<name>A0A941DBA4_9MICO</name>
<dbReference type="PANTHER" id="PTHR48090">
    <property type="entry name" value="UNDECAPRENYL-PHOSPHATE 4-DEOXY-4-FORMAMIDO-L-ARABINOSE TRANSFERASE-RELATED"/>
    <property type="match status" value="1"/>
</dbReference>
<evidence type="ECO:0000313" key="13">
    <source>
        <dbReference type="Proteomes" id="UP000677016"/>
    </source>
</evidence>
<evidence type="ECO:0000256" key="3">
    <source>
        <dbReference type="ARBA" id="ARBA00006739"/>
    </source>
</evidence>
<evidence type="ECO:0000256" key="5">
    <source>
        <dbReference type="ARBA" id="ARBA00022679"/>
    </source>
</evidence>
<feature type="domain" description="Glycosyltransferase 2-like" evidence="11">
    <location>
        <begin position="9"/>
        <end position="127"/>
    </location>
</feature>
<comment type="catalytic activity">
    <reaction evidence="9">
        <text>(2R)-3-phosphoglycerate + UDP-alpha-D-glucose = (2R)-2-O-(alpha-D-glucopyranosyl)-3-phospho-glycerate + UDP + H(+)</text>
        <dbReference type="Rhea" id="RHEA:31319"/>
        <dbReference type="ChEBI" id="CHEBI:15378"/>
        <dbReference type="ChEBI" id="CHEBI:58223"/>
        <dbReference type="ChEBI" id="CHEBI:58272"/>
        <dbReference type="ChEBI" id="CHEBI:58885"/>
        <dbReference type="ChEBI" id="CHEBI:62600"/>
        <dbReference type="EC" id="2.4.1.266"/>
    </reaction>
    <physiologicalReaction direction="left-to-right" evidence="9">
        <dbReference type="Rhea" id="RHEA:31320"/>
    </physiologicalReaction>
</comment>
<dbReference type="Gene3D" id="3.90.550.10">
    <property type="entry name" value="Spore Coat Polysaccharide Biosynthesis Protein SpsA, Chain A"/>
    <property type="match status" value="1"/>
</dbReference>
<evidence type="ECO:0000256" key="4">
    <source>
        <dbReference type="ARBA" id="ARBA00022676"/>
    </source>
</evidence>
<dbReference type="GO" id="GO:0016757">
    <property type="term" value="F:glycosyltransferase activity"/>
    <property type="evidence" value="ECO:0007669"/>
    <property type="project" value="UniProtKB-KW"/>
</dbReference>
<reference evidence="12" key="1">
    <citation type="submission" date="2021-04" db="EMBL/GenBank/DDBJ databases">
        <title>Phycicoccus avicenniae sp. nov., a novel endophytic actinomycetes isolated from branch of Avicennia mariana.</title>
        <authorList>
            <person name="Tuo L."/>
        </authorList>
    </citation>
    <scope>NUCLEOTIDE SEQUENCE</scope>
    <source>
        <strain evidence="12">BSK3Z-2</strain>
    </source>
</reference>
<comment type="cofactor">
    <cofactor evidence="2">
        <name>Mg(2+)</name>
        <dbReference type="ChEBI" id="CHEBI:18420"/>
    </cofactor>
</comment>
<keyword evidence="5 12" id="KW-0808">Transferase</keyword>
<dbReference type="EMBL" id="JAGSNF010000019">
    <property type="protein sequence ID" value="MBR7744270.1"/>
    <property type="molecule type" value="Genomic_DNA"/>
</dbReference>
<comment type="cofactor">
    <cofactor evidence="1">
        <name>Mn(2+)</name>
        <dbReference type="ChEBI" id="CHEBI:29035"/>
    </cofactor>
</comment>
<dbReference type="PANTHER" id="PTHR48090:SF10">
    <property type="entry name" value="GLUCOSYL-3-PHOSPHOGLYCERATE SYNTHASE"/>
    <property type="match status" value="1"/>
</dbReference>
<comment type="caution">
    <text evidence="12">The sequence shown here is derived from an EMBL/GenBank/DDBJ whole genome shotgun (WGS) entry which is preliminary data.</text>
</comment>
<dbReference type="SUPFAM" id="SSF53448">
    <property type="entry name" value="Nucleotide-diphospho-sugar transferases"/>
    <property type="match status" value="1"/>
</dbReference>
<sequence length="239" mass="24985">MSPTRVAAVVPCKDEADRIAATVRAVAALPAVGRVVVVDDGSTDATAAVARDAGADVVRHERNRGKAAALGTGVAHVRGLERTAGEDPAPLLFVDGDLEGTAAELGVLTDAVLSGEAAMTIATLPAQLTSGGGRGLVVGLARDGIERLTGFRAVQPLSGMRCLTPRAYDAAAPLARGWGVETALTVDVLRAGLTVLEVPCELQHRVSGADWRGQLHRAGQYRDVWLALVRRGWRPWHRG</sequence>
<dbReference type="Proteomes" id="UP000677016">
    <property type="component" value="Unassembled WGS sequence"/>
</dbReference>
<keyword evidence="13" id="KW-1185">Reference proteome</keyword>
<dbReference type="Pfam" id="PF00535">
    <property type="entry name" value="Glycos_transf_2"/>
    <property type="match status" value="1"/>
</dbReference>
<dbReference type="InterPro" id="IPR001173">
    <property type="entry name" value="Glyco_trans_2-like"/>
</dbReference>
<evidence type="ECO:0000256" key="6">
    <source>
        <dbReference type="ARBA" id="ARBA00022842"/>
    </source>
</evidence>
<evidence type="ECO:0000256" key="8">
    <source>
        <dbReference type="ARBA" id="ARBA00040894"/>
    </source>
</evidence>
<dbReference type="RefSeq" id="WP_211603794.1">
    <property type="nucleotide sequence ID" value="NZ_JAGSNF010000019.1"/>
</dbReference>
<comment type="catalytic activity">
    <reaction evidence="10">
        <text>an NDP-alpha-D-glucose + (2R)-3-phosphoglycerate = (2R)-2-O-(alpha-D-glucopyranosyl)-3-phospho-glycerate + a ribonucleoside 5'-diphosphate + H(+)</text>
        <dbReference type="Rhea" id="RHEA:47244"/>
        <dbReference type="ChEBI" id="CHEBI:15378"/>
        <dbReference type="ChEBI" id="CHEBI:57930"/>
        <dbReference type="ChEBI" id="CHEBI:58272"/>
        <dbReference type="ChEBI" id="CHEBI:62600"/>
        <dbReference type="ChEBI" id="CHEBI:76533"/>
        <dbReference type="EC" id="2.4.1.266"/>
    </reaction>
    <physiologicalReaction direction="left-to-right" evidence="10">
        <dbReference type="Rhea" id="RHEA:47245"/>
    </physiologicalReaction>
</comment>
<evidence type="ECO:0000256" key="2">
    <source>
        <dbReference type="ARBA" id="ARBA00001946"/>
    </source>
</evidence>
<organism evidence="12 13">
    <name type="scientific">Phycicoccus avicenniae</name>
    <dbReference type="NCBI Taxonomy" id="2828860"/>
    <lineage>
        <taxon>Bacteria</taxon>
        <taxon>Bacillati</taxon>
        <taxon>Actinomycetota</taxon>
        <taxon>Actinomycetes</taxon>
        <taxon>Micrococcales</taxon>
        <taxon>Intrasporangiaceae</taxon>
        <taxon>Phycicoccus</taxon>
    </lineage>
</organism>
<dbReference type="InterPro" id="IPR050256">
    <property type="entry name" value="Glycosyltransferase_2"/>
</dbReference>
<protein>
    <recommendedName>
        <fullName evidence="8">Glucosyl-3-phosphoglycerate synthase</fullName>
        <ecNumber evidence="7">2.4.1.266</ecNumber>
    </recommendedName>
</protein>
<evidence type="ECO:0000313" key="12">
    <source>
        <dbReference type="EMBL" id="MBR7744270.1"/>
    </source>
</evidence>
<evidence type="ECO:0000256" key="9">
    <source>
        <dbReference type="ARBA" id="ARBA00048689"/>
    </source>
</evidence>
<dbReference type="EC" id="2.4.1.266" evidence="7"/>
<keyword evidence="6" id="KW-0460">Magnesium</keyword>
<proteinExistence type="inferred from homology"/>
<keyword evidence="4 12" id="KW-0328">Glycosyltransferase</keyword>
<evidence type="ECO:0000256" key="1">
    <source>
        <dbReference type="ARBA" id="ARBA00001936"/>
    </source>
</evidence>
<comment type="similarity">
    <text evidence="3">Belongs to the glycosyltransferase 2 family.</text>
</comment>
<accession>A0A941DBA4</accession>
<dbReference type="AlphaFoldDB" id="A0A941DBA4"/>